<dbReference type="PROSITE" id="PS00678">
    <property type="entry name" value="WD_REPEATS_1"/>
    <property type="match status" value="1"/>
</dbReference>
<feature type="domain" description="DUF1899" evidence="11">
    <location>
        <begin position="4"/>
        <end position="68"/>
    </location>
</feature>
<dbReference type="InterPro" id="IPR015505">
    <property type="entry name" value="Coronin"/>
</dbReference>
<evidence type="ECO:0000256" key="5">
    <source>
        <dbReference type="ARBA" id="ARBA00022737"/>
    </source>
</evidence>
<organism evidence="12 13">
    <name type="scientific">Plakobranchus ocellatus</name>
    <dbReference type="NCBI Taxonomy" id="259542"/>
    <lineage>
        <taxon>Eukaryota</taxon>
        <taxon>Metazoa</taxon>
        <taxon>Spiralia</taxon>
        <taxon>Lophotrochozoa</taxon>
        <taxon>Mollusca</taxon>
        <taxon>Gastropoda</taxon>
        <taxon>Heterobranchia</taxon>
        <taxon>Euthyneura</taxon>
        <taxon>Panpulmonata</taxon>
        <taxon>Sacoglossa</taxon>
        <taxon>Placobranchoidea</taxon>
        <taxon>Plakobranchidae</taxon>
        <taxon>Plakobranchus</taxon>
    </lineage>
</organism>
<dbReference type="InterPro" id="IPR015943">
    <property type="entry name" value="WD40/YVTN_repeat-like_dom_sf"/>
</dbReference>
<protein>
    <recommendedName>
        <fullName evidence="9">Coronin</fullName>
    </recommendedName>
</protein>
<keyword evidence="13" id="KW-1185">Reference proteome</keyword>
<dbReference type="EMBL" id="BLXT01008339">
    <property type="protein sequence ID" value="GFO47590.1"/>
    <property type="molecule type" value="Genomic_DNA"/>
</dbReference>
<evidence type="ECO:0000256" key="10">
    <source>
        <dbReference type="SAM" id="MobiDB-lite"/>
    </source>
</evidence>
<keyword evidence="4 8" id="KW-0853">WD repeat</keyword>
<dbReference type="PROSITE" id="PS50294">
    <property type="entry name" value="WD_REPEATS_REGION"/>
    <property type="match status" value="3"/>
</dbReference>
<keyword evidence="3" id="KW-0963">Cytoplasm</keyword>
<comment type="subcellular location">
    <subcellularLocation>
        <location evidence="1">Cytoplasm</location>
    </subcellularLocation>
</comment>
<dbReference type="InterPro" id="IPR036322">
    <property type="entry name" value="WD40_repeat_dom_sf"/>
</dbReference>
<feature type="compositionally biased region" description="Acidic residues" evidence="10">
    <location>
        <begin position="960"/>
        <end position="969"/>
    </location>
</feature>
<dbReference type="SMART" id="SM01167">
    <property type="entry name" value="DUF1900"/>
    <property type="match status" value="2"/>
</dbReference>
<evidence type="ECO:0000256" key="4">
    <source>
        <dbReference type="ARBA" id="ARBA00022574"/>
    </source>
</evidence>
<dbReference type="SMART" id="SM00320">
    <property type="entry name" value="WD40"/>
    <property type="match status" value="6"/>
</dbReference>
<dbReference type="AlphaFoldDB" id="A0AAV4DTW4"/>
<dbReference type="Pfam" id="PF00400">
    <property type="entry name" value="WD40"/>
    <property type="match status" value="4"/>
</dbReference>
<dbReference type="GO" id="GO:0005737">
    <property type="term" value="C:cytoplasm"/>
    <property type="evidence" value="ECO:0007669"/>
    <property type="project" value="UniProtKB-SubCell"/>
</dbReference>
<evidence type="ECO:0000256" key="8">
    <source>
        <dbReference type="PROSITE-ProRule" id="PRU00221"/>
    </source>
</evidence>
<keyword evidence="6" id="KW-0009">Actin-binding</keyword>
<keyword evidence="5 9" id="KW-0677">Repeat</keyword>
<dbReference type="SMART" id="SM01166">
    <property type="entry name" value="DUF1899"/>
    <property type="match status" value="2"/>
</dbReference>
<dbReference type="GO" id="GO:0030036">
    <property type="term" value="P:actin cytoskeleton organization"/>
    <property type="evidence" value="ECO:0007669"/>
    <property type="project" value="UniProtKB-ARBA"/>
</dbReference>
<dbReference type="InterPro" id="IPR019775">
    <property type="entry name" value="WD40_repeat_CS"/>
</dbReference>
<dbReference type="Gene3D" id="2.130.10.10">
    <property type="entry name" value="YVTN repeat-like/Quinoprotein amine dehydrogenase"/>
    <property type="match status" value="2"/>
</dbReference>
<evidence type="ECO:0000256" key="9">
    <source>
        <dbReference type="RuleBase" id="RU280818"/>
    </source>
</evidence>
<dbReference type="SUPFAM" id="SSF50978">
    <property type="entry name" value="WD40 repeat-like"/>
    <property type="match status" value="2"/>
</dbReference>
<evidence type="ECO:0000256" key="3">
    <source>
        <dbReference type="ARBA" id="ARBA00022490"/>
    </source>
</evidence>
<evidence type="ECO:0000256" key="6">
    <source>
        <dbReference type="ARBA" id="ARBA00023203"/>
    </source>
</evidence>
<accession>A0AAV4DTW4</accession>
<evidence type="ECO:0000256" key="7">
    <source>
        <dbReference type="ARBA" id="ARBA00024838"/>
    </source>
</evidence>
<evidence type="ECO:0000256" key="2">
    <source>
        <dbReference type="ARBA" id="ARBA00009482"/>
    </source>
</evidence>
<dbReference type="GO" id="GO:0003779">
    <property type="term" value="F:actin binding"/>
    <property type="evidence" value="ECO:0007669"/>
    <property type="project" value="UniProtKB-KW"/>
</dbReference>
<dbReference type="PANTHER" id="PTHR10856">
    <property type="entry name" value="CORONIN"/>
    <property type="match status" value="1"/>
</dbReference>
<evidence type="ECO:0000313" key="12">
    <source>
        <dbReference type="EMBL" id="GFO47590.1"/>
    </source>
</evidence>
<feature type="domain" description="DUF1899" evidence="11">
    <location>
        <begin position="511"/>
        <end position="576"/>
    </location>
</feature>
<comment type="similarity">
    <text evidence="2 9">Belongs to the WD repeat coronin family.</text>
</comment>
<dbReference type="FunFam" id="2.130.10.10:FF:000076">
    <property type="entry name" value="Coronin"/>
    <property type="match status" value="1"/>
</dbReference>
<gene>
    <name evidence="12" type="ORF">PoB_007409500</name>
</gene>
<feature type="repeat" description="WD" evidence="8">
    <location>
        <begin position="172"/>
        <end position="213"/>
    </location>
</feature>
<reference evidence="12 13" key="1">
    <citation type="journal article" date="2021" name="Elife">
        <title>Chloroplast acquisition without the gene transfer in kleptoplastic sea slugs, Plakobranchus ocellatus.</title>
        <authorList>
            <person name="Maeda T."/>
            <person name="Takahashi S."/>
            <person name="Yoshida T."/>
            <person name="Shimamura S."/>
            <person name="Takaki Y."/>
            <person name="Nagai Y."/>
            <person name="Toyoda A."/>
            <person name="Suzuki Y."/>
            <person name="Arimoto A."/>
            <person name="Ishii H."/>
            <person name="Satoh N."/>
            <person name="Nishiyama T."/>
            <person name="Hasebe M."/>
            <person name="Maruyama T."/>
            <person name="Minagawa J."/>
            <person name="Obokata J."/>
            <person name="Shigenobu S."/>
        </authorList>
    </citation>
    <scope>NUCLEOTIDE SEQUENCE [LARGE SCALE GENOMIC DNA]</scope>
</reference>
<evidence type="ECO:0000313" key="13">
    <source>
        <dbReference type="Proteomes" id="UP000735302"/>
    </source>
</evidence>
<comment type="caution">
    <text evidence="12">The sequence shown here is derived from an EMBL/GenBank/DDBJ whole genome shotgun (WGS) entry which is preliminary data.</text>
</comment>
<dbReference type="InterPro" id="IPR015048">
    <property type="entry name" value="DUF1899"/>
</dbReference>
<dbReference type="Pfam" id="PF16300">
    <property type="entry name" value="WD40_4"/>
    <property type="match status" value="2"/>
</dbReference>
<proteinExistence type="inferred from homology"/>
<feature type="region of interest" description="Disordered" evidence="10">
    <location>
        <begin position="455"/>
        <end position="509"/>
    </location>
</feature>
<name>A0AAV4DTW4_9GAST</name>
<dbReference type="Pfam" id="PF08953">
    <property type="entry name" value="DUF1899"/>
    <property type="match status" value="2"/>
</dbReference>
<dbReference type="PANTHER" id="PTHR10856:SF20">
    <property type="entry name" value="CORONIN-7"/>
    <property type="match status" value="1"/>
</dbReference>
<feature type="repeat" description="WD" evidence="8">
    <location>
        <begin position="76"/>
        <end position="108"/>
    </location>
</feature>
<feature type="region of interest" description="Disordered" evidence="10">
    <location>
        <begin position="907"/>
        <end position="934"/>
    </location>
</feature>
<dbReference type="Proteomes" id="UP000735302">
    <property type="component" value="Unassembled WGS sequence"/>
</dbReference>
<dbReference type="InterPro" id="IPR001680">
    <property type="entry name" value="WD40_rpt"/>
</dbReference>
<evidence type="ECO:0000259" key="11">
    <source>
        <dbReference type="SMART" id="SM01166"/>
    </source>
</evidence>
<sequence length="969" mass="107933">MAWRFKVSKYKNASPKFPKKEEQILDLPVSDITQSCGNHIKASCIYVAFNIDSSGGGNLGFLPLSASGRQSSVPIIQAHGDFVTDFDFSPFDDYLLATGSQDNKVSLWLLPDENDTTVTNLSEPVLSLPLFDKRVENVLWNPQADGILACTSNTTVKIYDVTGGDGKQVFEYSGHEDQIQSVTWQGDGNLLATSCRDKKLRVIDLRANAVVQEGKGHQNPKDSRLIWLPRKDFMISTGFSQSRSREVKVWDPRNLSSSVHSMDVDSSTGIIMPFFDADTSMTFLIGKGDTSLNYLEFTEKEPFLTASGVDRCDQIKGAAMVPKRAMSLMDGEVNRLMILCQKSIVPAPYIVPRKSYRDFHADIYPVTLNGEPALTAAQWINGDTADPVFISPEPGKKLVRRERRGMLVGAASAVKSSAVKQQQQQQPQQTAASEESCQEQSFFLCSLVLLPPVSNKPPSSTAAPLSSSSVSREPSKPPINKPKPQSDSQPLSKPVPEKPKPSPKPAVKPFAGVRQSKFRHIQGKLHHPSSSYTNLRKVSKTVPGESDMFAANELRCAVPLDGPGGDMHVLEFSKACKLADTDVPVIRNGSKVTDFVWDPFDDSRLVVVTDNARINVWRIPEGGLEESTEQVEFCLRGHMEKIYFVRFHPLASGLIATASYDMTVRLWDLEQQEEVLRLDGIEEQVYNLAWSSDGKYCATVSKDKKIRVFEPRASTSPLREGEGPEGSRGARIVWTLQDKYLVVTGFDRMSAQQILVYRSDELEILHKLDLIISPAILVPFYDPDSSVLFLNCRGDRIIGTYEVSDEEPHLFDCAPFKMETTLQGVSFLPKRVCDVRAVEVARAWRLTDHSVEGISFNVPRVKTEFFQDDLFPATRVTWKPTMTAAEWLAGANNQPEIISLKPADMTPLSEAPQEAPKVKKFESYNPETFKTDQQRKDELLNAMVGKLDLDEGPLPQEMFEGVDEDEWDD</sequence>
<evidence type="ECO:0000256" key="1">
    <source>
        <dbReference type="ARBA" id="ARBA00004496"/>
    </source>
</evidence>
<dbReference type="PROSITE" id="PS50082">
    <property type="entry name" value="WD_REPEATS_2"/>
    <property type="match status" value="3"/>
</dbReference>
<feature type="repeat" description="WD" evidence="8">
    <location>
        <begin position="635"/>
        <end position="677"/>
    </location>
</feature>
<comment type="function">
    <text evidence="7">F-actin regulator involved in anterograde Golgi to endosome transport: upon ubiquitination via 'Lys-33'-linked ubiquitin chains by the BCR(KLHL20) E3 ubiquitin ligase complex, interacts with EPS15 and localizes to the trans-Golgi network, where it promotes actin polymerization, thereby facilitating post-Golgi trafficking. May play a role in the maintenance of the Golgi apparatus morphology.</text>
</comment>
<feature type="region of interest" description="Disordered" evidence="10">
    <location>
        <begin position="950"/>
        <end position="969"/>
    </location>
</feature>
<feature type="compositionally biased region" description="Low complexity" evidence="10">
    <location>
        <begin position="457"/>
        <end position="472"/>
    </location>
</feature>